<evidence type="ECO:0000256" key="2">
    <source>
        <dbReference type="SAM" id="Phobius"/>
    </source>
</evidence>
<keyword evidence="2" id="KW-1133">Transmembrane helix</keyword>
<organism evidence="3 4">
    <name type="scientific">Trichomonas vaginalis (strain ATCC PRA-98 / G3)</name>
    <dbReference type="NCBI Taxonomy" id="412133"/>
    <lineage>
        <taxon>Eukaryota</taxon>
        <taxon>Metamonada</taxon>
        <taxon>Parabasalia</taxon>
        <taxon>Trichomonadida</taxon>
        <taxon>Trichomonadidae</taxon>
        <taxon>Trichomonas</taxon>
    </lineage>
</organism>
<feature type="transmembrane region" description="Helical" evidence="2">
    <location>
        <begin position="377"/>
        <end position="398"/>
    </location>
</feature>
<sequence>MFSFLFGFSISHILDFQYERIVAGDIIARRVDTLAGIIHLNLSISNCPPNYSVQLYAFEEIRIPYVFPNSTNFQPICCPSKEKCNLGQVYFQENAPVISRMITPEVNNTGKNTTDIDESDIILQQTSKIEITRKGIWTILISNCGSEEIMIHGFATIRRHDGCIDIRLKLLYTISILIIIIGVGMILYHLFMWVSSVPKLSLEQKSIIGLITLFTIYGLLTTYLYFSWNQTGDYKISISYSSSFLRSLITILVYYATLRHLQLPDEIKLYGFFGTIIPAFIGAVIENFGIKNFSSRYNGMWIFGYGHPCIEFLTIVSVHIFVFVYAHLNTPKEDANENRRILLALVFCTIPSYTVMNLCLFGYRFNKNLIQTRKSEWVPFTLWPMLISVMISINAWYAGELNPEGWQMFNSGEDNQNAFVIKRGGKNQKNTKNMKAMQNQIKQAKLQKQQQIIQEEKERHHTPPKLMPVQLEQQEEV</sequence>
<evidence type="ECO:0000313" key="4">
    <source>
        <dbReference type="Proteomes" id="UP000001542"/>
    </source>
</evidence>
<feature type="region of interest" description="Disordered" evidence="1">
    <location>
        <begin position="450"/>
        <end position="477"/>
    </location>
</feature>
<accession>A2FB15</accession>
<dbReference type="InParanoid" id="A2FB15"/>
<feature type="transmembrane region" description="Helical" evidence="2">
    <location>
        <begin position="170"/>
        <end position="194"/>
    </location>
</feature>
<feature type="transmembrane region" description="Helical" evidence="2">
    <location>
        <begin position="269"/>
        <end position="290"/>
    </location>
</feature>
<keyword evidence="2" id="KW-0472">Membrane</keyword>
<feature type="transmembrane region" description="Helical" evidence="2">
    <location>
        <begin position="340"/>
        <end position="365"/>
    </location>
</feature>
<evidence type="ECO:0008006" key="5">
    <source>
        <dbReference type="Google" id="ProtNLM"/>
    </source>
</evidence>
<evidence type="ECO:0000256" key="1">
    <source>
        <dbReference type="SAM" id="MobiDB-lite"/>
    </source>
</evidence>
<evidence type="ECO:0000313" key="3">
    <source>
        <dbReference type="EMBL" id="EAX97898.1"/>
    </source>
</evidence>
<keyword evidence="4" id="KW-1185">Reference proteome</keyword>
<protein>
    <recommendedName>
        <fullName evidence="5">Intimal thickness related receptor IRP domain-containing protein</fullName>
    </recommendedName>
</protein>
<reference evidence="3" key="1">
    <citation type="submission" date="2006-10" db="EMBL/GenBank/DDBJ databases">
        <authorList>
            <person name="Amadeo P."/>
            <person name="Zhao Q."/>
            <person name="Wortman J."/>
            <person name="Fraser-Liggett C."/>
            <person name="Carlton J."/>
        </authorList>
    </citation>
    <scope>NUCLEOTIDE SEQUENCE</scope>
    <source>
        <strain evidence="3">G3</strain>
    </source>
</reference>
<proteinExistence type="predicted"/>
<dbReference type="OrthoDB" id="10621328at2759"/>
<dbReference type="EMBL" id="DS113696">
    <property type="protein sequence ID" value="EAX97898.1"/>
    <property type="molecule type" value="Genomic_DNA"/>
</dbReference>
<feature type="transmembrane region" description="Helical" evidence="2">
    <location>
        <begin position="238"/>
        <end position="257"/>
    </location>
</feature>
<dbReference type="RefSeq" id="XP_001310828.1">
    <property type="nucleotide sequence ID" value="XM_001310827.1"/>
</dbReference>
<gene>
    <name evidence="3" type="ORF">TVAG_059630</name>
</gene>
<dbReference type="KEGG" id="tva:4755687"/>
<name>A2FB15_TRIV3</name>
<reference evidence="3" key="2">
    <citation type="journal article" date="2007" name="Science">
        <title>Draft genome sequence of the sexually transmitted pathogen Trichomonas vaginalis.</title>
        <authorList>
            <person name="Carlton J.M."/>
            <person name="Hirt R.P."/>
            <person name="Silva J.C."/>
            <person name="Delcher A.L."/>
            <person name="Schatz M."/>
            <person name="Zhao Q."/>
            <person name="Wortman J.R."/>
            <person name="Bidwell S.L."/>
            <person name="Alsmark U.C.M."/>
            <person name="Besteiro S."/>
            <person name="Sicheritz-Ponten T."/>
            <person name="Noel C.J."/>
            <person name="Dacks J.B."/>
            <person name="Foster P.G."/>
            <person name="Simillion C."/>
            <person name="Van de Peer Y."/>
            <person name="Miranda-Saavedra D."/>
            <person name="Barton G.J."/>
            <person name="Westrop G.D."/>
            <person name="Mueller S."/>
            <person name="Dessi D."/>
            <person name="Fiori P.L."/>
            <person name="Ren Q."/>
            <person name="Paulsen I."/>
            <person name="Zhang H."/>
            <person name="Bastida-Corcuera F.D."/>
            <person name="Simoes-Barbosa A."/>
            <person name="Brown M.T."/>
            <person name="Hayes R.D."/>
            <person name="Mukherjee M."/>
            <person name="Okumura C.Y."/>
            <person name="Schneider R."/>
            <person name="Smith A.J."/>
            <person name="Vanacova S."/>
            <person name="Villalvazo M."/>
            <person name="Haas B.J."/>
            <person name="Pertea M."/>
            <person name="Feldblyum T.V."/>
            <person name="Utterback T.R."/>
            <person name="Shu C.L."/>
            <person name="Osoegawa K."/>
            <person name="de Jong P.J."/>
            <person name="Hrdy I."/>
            <person name="Horvathova L."/>
            <person name="Zubacova Z."/>
            <person name="Dolezal P."/>
            <person name="Malik S.B."/>
            <person name="Logsdon J.M. Jr."/>
            <person name="Henze K."/>
            <person name="Gupta A."/>
            <person name="Wang C.C."/>
            <person name="Dunne R.L."/>
            <person name="Upcroft J.A."/>
            <person name="Upcroft P."/>
            <person name="White O."/>
            <person name="Salzberg S.L."/>
            <person name="Tang P."/>
            <person name="Chiu C.-H."/>
            <person name="Lee Y.-S."/>
            <person name="Embley T.M."/>
            <person name="Coombs G.H."/>
            <person name="Mottram J.C."/>
            <person name="Tachezy J."/>
            <person name="Fraser-Liggett C.M."/>
            <person name="Johnson P.J."/>
        </authorList>
    </citation>
    <scope>NUCLEOTIDE SEQUENCE [LARGE SCALE GENOMIC DNA]</scope>
    <source>
        <strain evidence="3">G3</strain>
    </source>
</reference>
<feature type="transmembrane region" description="Helical" evidence="2">
    <location>
        <begin position="206"/>
        <end position="226"/>
    </location>
</feature>
<dbReference type="Proteomes" id="UP000001542">
    <property type="component" value="Unassembled WGS sequence"/>
</dbReference>
<dbReference type="AlphaFoldDB" id="A2FB15"/>
<keyword evidence="2" id="KW-0812">Transmembrane</keyword>
<dbReference type="VEuPathDB" id="TrichDB:TVAG_059630"/>
<dbReference type="VEuPathDB" id="TrichDB:TVAGG3_0710270"/>
<feature type="transmembrane region" description="Helical" evidence="2">
    <location>
        <begin position="302"/>
        <end position="328"/>
    </location>
</feature>